<evidence type="ECO:0000256" key="1">
    <source>
        <dbReference type="SAM" id="MobiDB-lite"/>
    </source>
</evidence>
<feature type="compositionally biased region" description="Basic and acidic residues" evidence="1">
    <location>
        <begin position="22"/>
        <end position="36"/>
    </location>
</feature>
<dbReference type="InterPro" id="IPR052709">
    <property type="entry name" value="Transposase-MT_Hybrid"/>
</dbReference>
<organism evidence="2 3">
    <name type="scientific">Acromyrmex insinuator</name>
    <dbReference type="NCBI Taxonomy" id="230686"/>
    <lineage>
        <taxon>Eukaryota</taxon>
        <taxon>Metazoa</taxon>
        <taxon>Ecdysozoa</taxon>
        <taxon>Arthropoda</taxon>
        <taxon>Hexapoda</taxon>
        <taxon>Insecta</taxon>
        <taxon>Pterygota</taxon>
        <taxon>Neoptera</taxon>
        <taxon>Endopterygota</taxon>
        <taxon>Hymenoptera</taxon>
        <taxon>Apocrita</taxon>
        <taxon>Aculeata</taxon>
        <taxon>Formicoidea</taxon>
        <taxon>Formicidae</taxon>
        <taxon>Myrmicinae</taxon>
        <taxon>Acromyrmex</taxon>
    </lineage>
</organism>
<keyword evidence="3" id="KW-1185">Reference proteome</keyword>
<dbReference type="AlphaFoldDB" id="A0A836F153"/>
<reference evidence="2" key="1">
    <citation type="submission" date="2020-02" db="EMBL/GenBank/DDBJ databases">
        <title>Relaxed selection underlies rapid genomic changes in the transitions from sociality to social parasitism in ants.</title>
        <authorList>
            <person name="Bi X."/>
        </authorList>
    </citation>
    <scope>NUCLEOTIDE SEQUENCE</scope>
    <source>
        <strain evidence="2">BGI-DK2013a</strain>
        <tissue evidence="2">Whole body</tissue>
    </source>
</reference>
<sequence length="150" mass="16299">MLQETFKDDCISRSQSGRWHKAFKEGREEVADEPRSGRPTTARTDENVNREDVPLGFLRRLSTRSGHPASSNSSEGVSILKGDKGEKGGRWISMLTVSTLDVSPASSAISNLCGRGGGESLKNSELTLPSSGQRVKLQVASFCNLVFSRQ</sequence>
<dbReference type="EMBL" id="JAANHZ010000432">
    <property type="protein sequence ID" value="KAG5311081.1"/>
    <property type="molecule type" value="Genomic_DNA"/>
</dbReference>
<dbReference type="Proteomes" id="UP000667349">
    <property type="component" value="Unassembled WGS sequence"/>
</dbReference>
<feature type="compositionally biased region" description="Polar residues" evidence="1">
    <location>
        <begin position="63"/>
        <end position="76"/>
    </location>
</feature>
<dbReference type="PANTHER" id="PTHR46060:SF1">
    <property type="entry name" value="MARINER MOS1 TRANSPOSASE-LIKE PROTEIN"/>
    <property type="match status" value="1"/>
</dbReference>
<feature type="region of interest" description="Disordered" evidence="1">
    <location>
        <begin position="17"/>
        <end position="87"/>
    </location>
</feature>
<name>A0A836F153_9HYME</name>
<feature type="non-terminal residue" evidence="2">
    <location>
        <position position="1"/>
    </location>
</feature>
<evidence type="ECO:0000313" key="2">
    <source>
        <dbReference type="EMBL" id="KAG5311081.1"/>
    </source>
</evidence>
<accession>A0A836F153</accession>
<dbReference type="PANTHER" id="PTHR46060">
    <property type="entry name" value="MARINER MOS1 TRANSPOSASE-LIKE PROTEIN"/>
    <property type="match status" value="1"/>
</dbReference>
<feature type="non-terminal residue" evidence="2">
    <location>
        <position position="150"/>
    </location>
</feature>
<proteinExistence type="predicted"/>
<protein>
    <submittedName>
        <fullName evidence="2">GVQW3 protein</fullName>
    </submittedName>
</protein>
<comment type="caution">
    <text evidence="2">The sequence shown here is derived from an EMBL/GenBank/DDBJ whole genome shotgun (WGS) entry which is preliminary data.</text>
</comment>
<evidence type="ECO:0000313" key="3">
    <source>
        <dbReference type="Proteomes" id="UP000667349"/>
    </source>
</evidence>
<gene>
    <name evidence="2" type="primary">Gvqw3_18</name>
    <name evidence="2" type="ORF">G6Z75_0009250</name>
</gene>
<feature type="compositionally biased region" description="Basic and acidic residues" evidence="1">
    <location>
        <begin position="43"/>
        <end position="53"/>
    </location>
</feature>